<proteinExistence type="inferred from homology"/>
<evidence type="ECO:0000256" key="3">
    <source>
        <dbReference type="ARBA" id="ARBA00022679"/>
    </source>
</evidence>
<dbReference type="GO" id="GO:0016020">
    <property type="term" value="C:membrane"/>
    <property type="evidence" value="ECO:0007669"/>
    <property type="project" value="UniProtKB-SubCell"/>
</dbReference>
<keyword evidence="6 7" id="KW-0472">Membrane</keyword>
<dbReference type="Gene3D" id="3.40.50.720">
    <property type="entry name" value="NAD(P)-binding Rossmann-like Domain"/>
    <property type="match status" value="1"/>
</dbReference>
<comment type="caution">
    <text evidence="9">The sequence shown here is derived from an EMBL/GenBank/DDBJ whole genome shotgun (WGS) entry which is preliminary data.</text>
</comment>
<gene>
    <name evidence="9" type="ORF">A9Q02_03395</name>
</gene>
<feature type="transmembrane region" description="Helical" evidence="7">
    <location>
        <begin position="78"/>
        <end position="96"/>
    </location>
</feature>
<feature type="transmembrane region" description="Helical" evidence="7">
    <location>
        <begin position="108"/>
        <end position="131"/>
    </location>
</feature>
<name>A0A2H3L778_9CHLR</name>
<dbReference type="Pfam" id="PF13727">
    <property type="entry name" value="CoA_binding_3"/>
    <property type="match status" value="1"/>
</dbReference>
<dbReference type="InterPro" id="IPR017475">
    <property type="entry name" value="EPS_sugar_tfrase"/>
</dbReference>
<keyword evidence="5 7" id="KW-1133">Transmembrane helix</keyword>
<keyword evidence="10" id="KW-1185">Reference proteome</keyword>
<keyword evidence="3 9" id="KW-0808">Transferase</keyword>
<dbReference type="SUPFAM" id="SSF51735">
    <property type="entry name" value="NAD(P)-binding Rossmann-fold domains"/>
    <property type="match status" value="1"/>
</dbReference>
<dbReference type="GO" id="GO:0016780">
    <property type="term" value="F:phosphotransferase activity, for other substituted phosphate groups"/>
    <property type="evidence" value="ECO:0007669"/>
    <property type="project" value="TreeGrafter"/>
</dbReference>
<feature type="transmembrane region" description="Helical" evidence="7">
    <location>
        <begin position="137"/>
        <end position="160"/>
    </location>
</feature>
<keyword evidence="4 7" id="KW-0812">Transmembrane</keyword>
<evidence type="ECO:0000256" key="1">
    <source>
        <dbReference type="ARBA" id="ARBA00004141"/>
    </source>
</evidence>
<dbReference type="NCBIfam" id="TIGR03025">
    <property type="entry name" value="EPS_sugtrans"/>
    <property type="match status" value="1"/>
</dbReference>
<dbReference type="OrthoDB" id="9795351at2"/>
<comment type="subcellular location">
    <subcellularLocation>
        <location evidence="1">Membrane</location>
        <topology evidence="1">Multi-pass membrane protein</topology>
    </subcellularLocation>
</comment>
<protein>
    <submittedName>
        <fullName evidence="9">UDP-phosphate galactose phosphotransferase</fullName>
    </submittedName>
</protein>
<dbReference type="InterPro" id="IPR003362">
    <property type="entry name" value="Bact_transf"/>
</dbReference>
<dbReference type="Proteomes" id="UP000220922">
    <property type="component" value="Unassembled WGS sequence"/>
</dbReference>
<feature type="transmembrane region" description="Helical" evidence="7">
    <location>
        <begin position="316"/>
        <end position="337"/>
    </location>
</feature>
<evidence type="ECO:0000256" key="4">
    <source>
        <dbReference type="ARBA" id="ARBA00022692"/>
    </source>
</evidence>
<sequence>MDQSIRHPTGPTLVVETEQKSIRRSRRFTALGMLLWDLALILASVVFAYWLRYTANWPEPFDRIVSEVATQNQVEFEAFLPIFLPMMLLLAFQFGRRGLYQVSPRLSLLDQIGIIVSSTLTVIAFLIVVVFLYKPFYYSRLIFAFTGATIILLLAVWRVIRTGLQHWQWSRGIGQERVLVVGGSGLGQDVMNGIVSSPGLGYTLAGYLNDRPVVEENGRATRVYRHLGDFDDLEQAIRTSNSQQVILALPFWEQGRLPEFVMICERLGVEYLLAPDFYQLSFDRVDLHQLSGVPLLRPKEIRLQGINLTIKRVMDVALVLVLAPVILMIGALVALLVRLDSRGPVIFRQQRVGRGGTIFNCYKFRTMVPDAEARKAELVHHNDADGPLFKMRDDPRITRIGHFLRRSSLDELPQLWNVLRGEMSLIGPRPALPDEVARYEPWHRRRLEVMPGCAGIVQALGRSDMSFDEQVRLDIYYAENWSVSMDIRIMLMVIPAVIGGRGAY</sequence>
<dbReference type="AlphaFoldDB" id="A0A2H3L778"/>
<reference evidence="9 10" key="1">
    <citation type="submission" date="2016-05" db="EMBL/GenBank/DDBJ databases">
        <authorList>
            <person name="Lavstsen T."/>
            <person name="Jespersen J.S."/>
        </authorList>
    </citation>
    <scope>NUCLEOTIDE SEQUENCE [LARGE SCALE GENOMIC DNA]</scope>
    <source>
        <strain evidence="9 10">B7-9</strain>
    </source>
</reference>
<organism evidence="9 10">
    <name type="scientific">Candidatus Chloroploca asiatica</name>
    <dbReference type="NCBI Taxonomy" id="1506545"/>
    <lineage>
        <taxon>Bacteria</taxon>
        <taxon>Bacillati</taxon>
        <taxon>Chloroflexota</taxon>
        <taxon>Chloroflexia</taxon>
        <taxon>Chloroflexales</taxon>
        <taxon>Chloroflexineae</taxon>
        <taxon>Oscillochloridaceae</taxon>
        <taxon>Candidatus Chloroploca</taxon>
    </lineage>
</organism>
<dbReference type="PANTHER" id="PTHR30576">
    <property type="entry name" value="COLANIC BIOSYNTHESIS UDP-GLUCOSE LIPID CARRIER TRANSFERASE"/>
    <property type="match status" value="1"/>
</dbReference>
<evidence type="ECO:0000259" key="8">
    <source>
        <dbReference type="Pfam" id="PF02397"/>
    </source>
</evidence>
<dbReference type="RefSeq" id="WP_097653863.1">
    <property type="nucleotide sequence ID" value="NZ_LYXE01000110.1"/>
</dbReference>
<evidence type="ECO:0000256" key="5">
    <source>
        <dbReference type="ARBA" id="ARBA00022989"/>
    </source>
</evidence>
<comment type="similarity">
    <text evidence="2">Belongs to the bacterial sugar transferase family.</text>
</comment>
<evidence type="ECO:0000256" key="6">
    <source>
        <dbReference type="ARBA" id="ARBA00023136"/>
    </source>
</evidence>
<evidence type="ECO:0000256" key="7">
    <source>
        <dbReference type="SAM" id="Phobius"/>
    </source>
</evidence>
<evidence type="ECO:0000313" key="10">
    <source>
        <dbReference type="Proteomes" id="UP000220922"/>
    </source>
</evidence>
<dbReference type="PANTHER" id="PTHR30576:SF10">
    <property type="entry name" value="SLL5057 PROTEIN"/>
    <property type="match status" value="1"/>
</dbReference>
<evidence type="ECO:0000256" key="2">
    <source>
        <dbReference type="ARBA" id="ARBA00006464"/>
    </source>
</evidence>
<feature type="domain" description="Bacterial sugar transferase" evidence="8">
    <location>
        <begin position="311"/>
        <end position="498"/>
    </location>
</feature>
<accession>A0A2H3L778</accession>
<dbReference type="EMBL" id="LYXE01000110">
    <property type="protein sequence ID" value="PDV98139.1"/>
    <property type="molecule type" value="Genomic_DNA"/>
</dbReference>
<feature type="transmembrane region" description="Helical" evidence="7">
    <location>
        <begin position="28"/>
        <end position="51"/>
    </location>
</feature>
<dbReference type="InterPro" id="IPR036291">
    <property type="entry name" value="NAD(P)-bd_dom_sf"/>
</dbReference>
<dbReference type="Pfam" id="PF02397">
    <property type="entry name" value="Bac_transf"/>
    <property type="match status" value="1"/>
</dbReference>
<evidence type="ECO:0000313" key="9">
    <source>
        <dbReference type="EMBL" id="PDV98139.1"/>
    </source>
</evidence>